<dbReference type="Pfam" id="PF23359">
    <property type="entry name" value="Lsr2_DNA-bd"/>
    <property type="match status" value="1"/>
</dbReference>
<dbReference type="InterPro" id="IPR042261">
    <property type="entry name" value="Lsr2-like_dimerization"/>
</dbReference>
<keyword evidence="5" id="KW-1185">Reference proteome</keyword>
<evidence type="ECO:0000313" key="4">
    <source>
        <dbReference type="EMBL" id="APT91543.1"/>
    </source>
</evidence>
<dbReference type="Pfam" id="PF11774">
    <property type="entry name" value="Lsr2"/>
    <property type="match status" value="1"/>
</dbReference>
<dbReference type="STRING" id="1437874.CSPHI_11860"/>
<feature type="domain" description="Lsr2 DNA-binding" evidence="3">
    <location>
        <begin position="78"/>
        <end position="113"/>
    </location>
</feature>
<dbReference type="InterPro" id="IPR055370">
    <property type="entry name" value="Lsr2_DNA-bd"/>
</dbReference>
<name>A0A1L7D0F1_9CORY</name>
<dbReference type="OrthoDB" id="4113332at2"/>
<proteinExistence type="predicted"/>
<dbReference type="Gene3D" id="4.10.320.10">
    <property type="entry name" value="E3-binding domain"/>
    <property type="match status" value="1"/>
</dbReference>
<evidence type="ECO:0000259" key="2">
    <source>
        <dbReference type="Pfam" id="PF11774"/>
    </source>
</evidence>
<dbReference type="InterPro" id="IPR024412">
    <property type="entry name" value="Lsr2_dim_dom"/>
</dbReference>
<dbReference type="EMBL" id="CP009248">
    <property type="protein sequence ID" value="APT91543.1"/>
    <property type="molecule type" value="Genomic_DNA"/>
</dbReference>
<dbReference type="InterPro" id="IPR036625">
    <property type="entry name" value="E3-bd_dom_sf"/>
</dbReference>
<organism evidence="4 5">
    <name type="scientific">Corynebacterium sphenisci DSM 44792</name>
    <dbReference type="NCBI Taxonomy" id="1437874"/>
    <lineage>
        <taxon>Bacteria</taxon>
        <taxon>Bacillati</taxon>
        <taxon>Actinomycetota</taxon>
        <taxon>Actinomycetes</taxon>
        <taxon>Mycobacteriales</taxon>
        <taxon>Corynebacteriaceae</taxon>
        <taxon>Corynebacterium</taxon>
    </lineage>
</organism>
<dbReference type="Gene3D" id="3.30.60.230">
    <property type="entry name" value="Lsr2, dimerization domain"/>
    <property type="match status" value="1"/>
</dbReference>
<dbReference type="Proteomes" id="UP000185469">
    <property type="component" value="Chromosome"/>
</dbReference>
<keyword evidence="1" id="KW-0238">DNA-binding</keyword>
<dbReference type="KEGG" id="csph:CSPHI_11860"/>
<evidence type="ECO:0000256" key="1">
    <source>
        <dbReference type="ARBA" id="ARBA00023125"/>
    </source>
</evidence>
<gene>
    <name evidence="4" type="ORF">CSPHI_11860</name>
</gene>
<protein>
    <recommendedName>
        <fullName evidence="6">Histone</fullName>
    </recommendedName>
</protein>
<feature type="domain" description="Lsr2 dimerization" evidence="2">
    <location>
        <begin position="1"/>
        <end position="61"/>
    </location>
</feature>
<evidence type="ECO:0000259" key="3">
    <source>
        <dbReference type="Pfam" id="PF23359"/>
    </source>
</evidence>
<evidence type="ECO:0000313" key="5">
    <source>
        <dbReference type="Proteomes" id="UP000185469"/>
    </source>
</evidence>
<dbReference type="AlphaFoldDB" id="A0A1L7D0F1"/>
<dbReference type="GO" id="GO:0003677">
    <property type="term" value="F:DNA binding"/>
    <property type="evidence" value="ECO:0007669"/>
    <property type="project" value="UniProtKB-KW"/>
</dbReference>
<reference evidence="4 5" key="1">
    <citation type="submission" date="2014-08" db="EMBL/GenBank/DDBJ databases">
        <title>Complete genome sequence of Corynebacterium sphenisci CECT 5990(T) (=DSM 44792(T)), isolated from healthy wild penguins.</title>
        <authorList>
            <person name="Ruckert C."/>
            <person name="Albersmeier A."/>
            <person name="Winkler A."/>
            <person name="Kalinowski J."/>
        </authorList>
    </citation>
    <scope>NUCLEOTIDE SEQUENCE [LARGE SCALE GENOMIC DNA]</scope>
    <source>
        <strain evidence="4 5">DSM 44792</strain>
    </source>
</reference>
<evidence type="ECO:0008006" key="6">
    <source>
        <dbReference type="Google" id="ProtNLM"/>
    </source>
</evidence>
<sequence>MARKEITRYFDDLDGTPLDEDDVNVVRFGYKGRQYMLDLSEENARKFDEVMAGYVEKASPVEPVQQRVRRTTRNTNANRNRNRIIREWARQQGIQVADRGALSKDVIAKYEAAHA</sequence>
<dbReference type="RefSeq" id="WP_075693457.1">
    <property type="nucleotide sequence ID" value="NZ_CP009248.1"/>
</dbReference>
<dbReference type="GO" id="GO:0016746">
    <property type="term" value="F:acyltransferase activity"/>
    <property type="evidence" value="ECO:0007669"/>
    <property type="project" value="InterPro"/>
</dbReference>
<accession>A0A1L7D0F1</accession>